<evidence type="ECO:0000256" key="5">
    <source>
        <dbReference type="ARBA" id="ARBA00022691"/>
    </source>
</evidence>
<dbReference type="OrthoDB" id="9780707at2"/>
<dbReference type="UniPathway" id="UPA00148"/>
<dbReference type="GO" id="GO:0032259">
    <property type="term" value="P:methylation"/>
    <property type="evidence" value="ECO:0007669"/>
    <property type="project" value="UniProtKB-KW"/>
</dbReference>
<evidence type="ECO:0000256" key="4">
    <source>
        <dbReference type="ARBA" id="ARBA00022679"/>
    </source>
</evidence>
<keyword evidence="2" id="KW-0169">Cobalamin biosynthesis</keyword>
<dbReference type="SUPFAM" id="SSF53790">
    <property type="entry name" value="Tetrapyrrole methylase"/>
    <property type="match status" value="1"/>
</dbReference>
<organism evidence="7 8">
    <name type="scientific">Megasphaera cerevisiae DSM 20462</name>
    <dbReference type="NCBI Taxonomy" id="1122219"/>
    <lineage>
        <taxon>Bacteria</taxon>
        <taxon>Bacillati</taxon>
        <taxon>Bacillota</taxon>
        <taxon>Negativicutes</taxon>
        <taxon>Veillonellales</taxon>
        <taxon>Veillonellaceae</taxon>
        <taxon>Megasphaera</taxon>
    </lineage>
</organism>
<dbReference type="CDD" id="cd02440">
    <property type="entry name" value="AdoMet_MTases"/>
    <property type="match status" value="1"/>
</dbReference>
<dbReference type="SUPFAM" id="SSF53335">
    <property type="entry name" value="S-adenosyl-L-methionine-dependent methyltransferases"/>
    <property type="match status" value="1"/>
</dbReference>
<gene>
    <name evidence="7" type="ORF">AB840_00230</name>
</gene>
<evidence type="ECO:0000256" key="2">
    <source>
        <dbReference type="ARBA" id="ARBA00022573"/>
    </source>
</evidence>
<dbReference type="PANTHER" id="PTHR43182:SF1">
    <property type="entry name" value="COBALT-PRECORRIN-7 C(5)-METHYLTRANSFERASE"/>
    <property type="match status" value="1"/>
</dbReference>
<dbReference type="NCBIfam" id="TIGR02469">
    <property type="entry name" value="CbiT"/>
    <property type="match status" value="1"/>
</dbReference>
<dbReference type="InterPro" id="IPR035996">
    <property type="entry name" value="4pyrrol_Methylase_sf"/>
</dbReference>
<dbReference type="CDD" id="cd11644">
    <property type="entry name" value="Precorrin-6Y-MT"/>
    <property type="match status" value="1"/>
</dbReference>
<evidence type="ECO:0000256" key="3">
    <source>
        <dbReference type="ARBA" id="ARBA00022603"/>
    </source>
</evidence>
<evidence type="ECO:0000256" key="1">
    <source>
        <dbReference type="ARBA" id="ARBA00004953"/>
    </source>
</evidence>
<dbReference type="STRING" id="39029.BSR42_02660"/>
<dbReference type="GO" id="GO:0009236">
    <property type="term" value="P:cobalamin biosynthetic process"/>
    <property type="evidence" value="ECO:0007669"/>
    <property type="project" value="UniProtKB-UniPathway"/>
</dbReference>
<dbReference type="GO" id="GO:0008276">
    <property type="term" value="F:protein methyltransferase activity"/>
    <property type="evidence" value="ECO:0007669"/>
    <property type="project" value="InterPro"/>
</dbReference>
<dbReference type="RefSeq" id="WP_048512810.1">
    <property type="nucleotide sequence ID" value="NZ_FUXD01000003.1"/>
</dbReference>
<dbReference type="InterPro" id="IPR014008">
    <property type="entry name" value="Cbl_synth_MTase_CbiT"/>
</dbReference>
<dbReference type="Gene3D" id="3.40.50.150">
    <property type="entry name" value="Vaccinia Virus protein VP39"/>
    <property type="match status" value="1"/>
</dbReference>
<dbReference type="Gene3D" id="3.40.1010.10">
    <property type="entry name" value="Cobalt-precorrin-4 Transmethylase, Domain 1"/>
    <property type="match status" value="1"/>
</dbReference>
<dbReference type="PATRIC" id="fig|1122219.3.peg.50"/>
<keyword evidence="5" id="KW-0949">S-adenosyl-L-methionine</keyword>
<dbReference type="InterPro" id="IPR050714">
    <property type="entry name" value="Cobalamin_biosynth_MTase"/>
</dbReference>
<dbReference type="InParanoid" id="A0A0J6ZSB2"/>
<accession>A0A0J6ZSB2</accession>
<dbReference type="AlphaFoldDB" id="A0A0J6ZSB2"/>
<keyword evidence="3 7" id="KW-0489">Methyltransferase</keyword>
<dbReference type="InterPro" id="IPR000878">
    <property type="entry name" value="4pyrrol_Mease"/>
</dbReference>
<feature type="domain" description="Tetrapyrrole methylase" evidence="6">
    <location>
        <begin position="3"/>
        <end position="189"/>
    </location>
</feature>
<reference evidence="7 8" key="1">
    <citation type="submission" date="2015-06" db="EMBL/GenBank/DDBJ databases">
        <title>Draft genome sequence of beer spoilage bacterium Megasphaera cerevisiae type strain 20462.</title>
        <authorList>
            <person name="Kutumbaka K."/>
            <person name="Pasmowitz J."/>
            <person name="Mategko J."/>
            <person name="Reyes D."/>
            <person name="Friedrich A."/>
            <person name="Han S."/>
            <person name="Martens-Habbena W."/>
            <person name="Neal-McKinney J."/>
            <person name="Janagama H.K."/>
            <person name="Nadala C."/>
            <person name="Samadpour M."/>
        </authorList>
    </citation>
    <scope>NUCLEOTIDE SEQUENCE [LARGE SCALE GENOMIC DNA]</scope>
    <source>
        <strain evidence="7 8">DSM 20462</strain>
    </source>
</reference>
<comment type="caution">
    <text evidence="7">The sequence shown here is derived from an EMBL/GenBank/DDBJ whole genome shotgun (WGS) entry which is preliminary data.</text>
</comment>
<dbReference type="Pfam" id="PF00590">
    <property type="entry name" value="TP_methylase"/>
    <property type="match status" value="1"/>
</dbReference>
<dbReference type="Proteomes" id="UP000036503">
    <property type="component" value="Unassembled WGS sequence"/>
</dbReference>
<evidence type="ECO:0000313" key="7">
    <source>
        <dbReference type="EMBL" id="KMO87851.1"/>
    </source>
</evidence>
<keyword evidence="4 7" id="KW-0808">Transferase</keyword>
<evidence type="ECO:0000259" key="6">
    <source>
        <dbReference type="Pfam" id="PF00590"/>
    </source>
</evidence>
<evidence type="ECO:0000313" key="8">
    <source>
        <dbReference type="Proteomes" id="UP000036503"/>
    </source>
</evidence>
<dbReference type="InterPro" id="IPR014776">
    <property type="entry name" value="4pyrrole_Mease_sub2"/>
</dbReference>
<proteinExistence type="predicted"/>
<dbReference type="InterPro" id="IPR029063">
    <property type="entry name" value="SAM-dependent_MTases_sf"/>
</dbReference>
<sequence>MIIYIIGMGPGSPDLWTAAARKALKVSTVLIGDKRMLSNVCTTGKKVWYSVKPSEIHRIIDEVREREPAAAILVSGDAGFFSLANHLGPFPGCTVKRCCGISSLVYFAAQLQMPWQDAFVISRHGRNESVIHAVFMHQKVFCLTGGDNPAERLCRELSGAGLGGVRVYVGENLSYPAENITSGTASELASYHFESLAVVMILNAAIRPPDRPVCGLDDALFQRGAVPMTKQEIRAVAIAKLQPRADAVIYDIGAGTGSCSVELALQAPWGRVYSFEVQEDALVLLAKNKERFGTENMIIIAGKAPNTMSGTEKPDFAFIGGTKGNAAAIMDMIYRKNYACRIVLTAIAIETLAAVTAYYADKKEYTLDITQVSVAASRMSGPYHMMTGRNPVFIIRADYISVKKEI</sequence>
<dbReference type="NCBIfam" id="TIGR02467">
    <property type="entry name" value="CbiE"/>
    <property type="match status" value="1"/>
</dbReference>
<comment type="pathway">
    <text evidence="1">Cofactor biosynthesis; adenosylcobalamin biosynthesis.</text>
</comment>
<protein>
    <submittedName>
        <fullName evidence="7">Precorrin-6Y C5,15-methyltransferase</fullName>
    </submittedName>
</protein>
<keyword evidence="8" id="KW-1185">Reference proteome</keyword>
<name>A0A0J6ZSB2_9FIRM</name>
<dbReference type="InterPro" id="IPR012818">
    <property type="entry name" value="CbiE"/>
</dbReference>
<dbReference type="PANTHER" id="PTHR43182">
    <property type="entry name" value="COBALT-PRECORRIN-6B C(15)-METHYLTRANSFERASE (DECARBOXYLATING)"/>
    <property type="match status" value="1"/>
</dbReference>
<dbReference type="EMBL" id="LEKT01000001">
    <property type="protein sequence ID" value="KMO87851.1"/>
    <property type="molecule type" value="Genomic_DNA"/>
</dbReference>
<dbReference type="Gene3D" id="3.30.950.10">
    <property type="entry name" value="Methyltransferase, Cobalt-precorrin-4 Transmethylase, Domain 2"/>
    <property type="match status" value="1"/>
</dbReference>
<dbReference type="InterPro" id="IPR014777">
    <property type="entry name" value="4pyrrole_Mease_sub1"/>
</dbReference>